<organism evidence="1 2">
    <name type="scientific">Oikopleura dioica</name>
    <name type="common">Tunicate</name>
    <dbReference type="NCBI Taxonomy" id="34765"/>
    <lineage>
        <taxon>Eukaryota</taxon>
        <taxon>Metazoa</taxon>
        <taxon>Chordata</taxon>
        <taxon>Tunicata</taxon>
        <taxon>Appendicularia</taxon>
        <taxon>Copelata</taxon>
        <taxon>Oikopleuridae</taxon>
        <taxon>Oikopleura</taxon>
    </lineage>
</organism>
<proteinExistence type="predicted"/>
<reference evidence="1 2" key="1">
    <citation type="submission" date="2021-04" db="EMBL/GenBank/DDBJ databases">
        <authorList>
            <person name="Bliznina A."/>
        </authorList>
    </citation>
    <scope>NUCLEOTIDE SEQUENCE [LARGE SCALE GENOMIC DNA]</scope>
</reference>
<gene>
    <name evidence="1" type="ORF">OKIOD_LOCUS15910</name>
</gene>
<sequence length="250" mass="28056">MDLESILVKSNRLLQEKKILSFCQAASILSLPVNVVKRLFQDNVSAFGGEPLYYLSGERNNAIISSVVSAQAKESVLRELSSVYSCHVWGFKTENYCSHEHEFFMSDIPSSIGIRSNDVRASIVPPISSSTRKNTNSWDNLFDVIGPNTISDKPVWIRNKKTNCTYRRRKVARSLNNPRAVTPSSNDEVAENALHAVSTNIPSFMNKPDDENHFQMLSTSSDSKLDRPGRFSRLFSSLDLQEPDRAHNAS</sequence>
<name>A0ABN7T5W5_OIKDI</name>
<accession>A0ABN7T5W5</accession>
<dbReference type="Proteomes" id="UP001158576">
    <property type="component" value="Chromosome 2"/>
</dbReference>
<evidence type="ECO:0000313" key="2">
    <source>
        <dbReference type="Proteomes" id="UP001158576"/>
    </source>
</evidence>
<dbReference type="EMBL" id="OU015567">
    <property type="protein sequence ID" value="CAG5112994.1"/>
    <property type="molecule type" value="Genomic_DNA"/>
</dbReference>
<evidence type="ECO:0000313" key="1">
    <source>
        <dbReference type="EMBL" id="CAG5112994.1"/>
    </source>
</evidence>
<keyword evidence="2" id="KW-1185">Reference proteome</keyword>
<protein>
    <submittedName>
        <fullName evidence="1">Oidioi.mRNA.OKI2018_I69.chr2.g7145.t1.cds</fullName>
    </submittedName>
</protein>